<evidence type="ECO:0000259" key="1">
    <source>
        <dbReference type="Pfam" id="PF25298"/>
    </source>
</evidence>
<name>A0A6G0XL99_APHCR</name>
<comment type="caution">
    <text evidence="2">The sequence shown here is derived from an EMBL/GenBank/DDBJ whole genome shotgun (WGS) entry which is preliminary data.</text>
</comment>
<dbReference type="InterPro" id="IPR057251">
    <property type="entry name" value="FP_C"/>
</dbReference>
<dbReference type="Proteomes" id="UP000478052">
    <property type="component" value="Unassembled WGS sequence"/>
</dbReference>
<accession>A0A6G0XL99</accession>
<protein>
    <submittedName>
        <fullName evidence="2">Orthodenticle protein</fullName>
    </submittedName>
</protein>
<dbReference type="Pfam" id="PF25298">
    <property type="entry name" value="Baculo_FP_2nd"/>
    <property type="match status" value="1"/>
</dbReference>
<dbReference type="AlphaFoldDB" id="A0A6G0XL99"/>
<keyword evidence="3" id="KW-1185">Reference proteome</keyword>
<dbReference type="EMBL" id="VUJU01007731">
    <property type="protein sequence ID" value="KAF0741202.1"/>
    <property type="molecule type" value="Genomic_DNA"/>
</dbReference>
<evidence type="ECO:0000313" key="2">
    <source>
        <dbReference type="EMBL" id="KAF0741202.1"/>
    </source>
</evidence>
<organism evidence="2 3">
    <name type="scientific">Aphis craccivora</name>
    <name type="common">Cowpea aphid</name>
    <dbReference type="NCBI Taxonomy" id="307492"/>
    <lineage>
        <taxon>Eukaryota</taxon>
        <taxon>Metazoa</taxon>
        <taxon>Ecdysozoa</taxon>
        <taxon>Arthropoda</taxon>
        <taxon>Hexapoda</taxon>
        <taxon>Insecta</taxon>
        <taxon>Pterygota</taxon>
        <taxon>Neoptera</taxon>
        <taxon>Paraneoptera</taxon>
        <taxon>Hemiptera</taxon>
        <taxon>Sternorrhyncha</taxon>
        <taxon>Aphidomorpha</taxon>
        <taxon>Aphidoidea</taxon>
        <taxon>Aphididae</taxon>
        <taxon>Aphidini</taxon>
        <taxon>Aphis</taxon>
        <taxon>Aphis</taxon>
    </lineage>
</organism>
<dbReference type="OrthoDB" id="6625804at2759"/>
<reference evidence="2 3" key="1">
    <citation type="submission" date="2019-08" db="EMBL/GenBank/DDBJ databases">
        <title>Whole genome of Aphis craccivora.</title>
        <authorList>
            <person name="Voronova N.V."/>
            <person name="Shulinski R.S."/>
            <person name="Bandarenka Y.V."/>
            <person name="Zhorov D.G."/>
            <person name="Warner D."/>
        </authorList>
    </citation>
    <scope>NUCLEOTIDE SEQUENCE [LARGE SCALE GENOMIC DNA]</scope>
    <source>
        <strain evidence="2">180601</strain>
        <tissue evidence="2">Whole Body</tissue>
    </source>
</reference>
<sequence>MNFEREIDILKGNINITEQAKLFNNLDITEEHINKTYRLRHNDENSSRIIVEFDKKEIKNNLMSPIKSRIKSKMPLLAKEVHNSFPENHIKIYWLAKQIAKKYKHDYVWANGSGVFMKKEEGKYGVRIYNLSQLMSIDTEKSIDQQFNSRLPTNINFLLDNIKNINNIDDIKFNNTVLVSINNRFDVIVLSETWIKEECNIKN</sequence>
<proteinExistence type="predicted"/>
<feature type="domain" description="FP protein C-terminal" evidence="1">
    <location>
        <begin position="89"/>
        <end position="137"/>
    </location>
</feature>
<evidence type="ECO:0000313" key="3">
    <source>
        <dbReference type="Proteomes" id="UP000478052"/>
    </source>
</evidence>
<gene>
    <name evidence="2" type="ORF">FWK35_00020489</name>
</gene>